<organism evidence="2 4">
    <name type="scientific">Mycena albidolilacea</name>
    <dbReference type="NCBI Taxonomy" id="1033008"/>
    <lineage>
        <taxon>Eukaryota</taxon>
        <taxon>Fungi</taxon>
        <taxon>Dikarya</taxon>
        <taxon>Basidiomycota</taxon>
        <taxon>Agaricomycotina</taxon>
        <taxon>Agaricomycetes</taxon>
        <taxon>Agaricomycetidae</taxon>
        <taxon>Agaricales</taxon>
        <taxon>Marasmiineae</taxon>
        <taxon>Mycenaceae</taxon>
        <taxon>Mycena</taxon>
    </lineage>
</organism>
<evidence type="ECO:0000313" key="4">
    <source>
        <dbReference type="Proteomes" id="UP001218218"/>
    </source>
</evidence>
<feature type="region of interest" description="Disordered" evidence="1">
    <location>
        <begin position="308"/>
        <end position="343"/>
    </location>
</feature>
<feature type="non-terminal residue" evidence="2">
    <location>
        <position position="343"/>
    </location>
</feature>
<sequence>RVSQEMGCSPLESFNNNSTLLRPIPGHFRNERRKKLDSCSQFNETVDYAHFDAIDDVHERVNDAAQHRTERDIAGNGAQRAQGKFQDITPGMRCLWNDWYAVSVKINAEGTGRERKVSKAWPQRTEVWKERERRQPFDRTRSGHAFKERPQRQSPGVWNLSRKLEEFFNGTENASTLANHNYRSSRASENLEPGHGQTVGFGLALAWPGSSHGFGPKPEKAKTELKGYGCYGLLARGQSRKNTSYRRTGAAIVGGNADRVCIVSCYRTLSVSCDYGHLWTGWALGAAGPLSPCLSPCLYAHVDEDVWEPPSMTSKDDDDFEDSVDDGDVDAEDSAVEEEDDDE</sequence>
<dbReference type="AlphaFoldDB" id="A0AAD6YWN4"/>
<comment type="caution">
    <text evidence="2">The sequence shown here is derived from an EMBL/GenBank/DDBJ whole genome shotgun (WGS) entry which is preliminary data.</text>
</comment>
<evidence type="ECO:0000256" key="1">
    <source>
        <dbReference type="SAM" id="MobiDB-lite"/>
    </source>
</evidence>
<keyword evidence="4" id="KW-1185">Reference proteome</keyword>
<dbReference type="EMBL" id="JARIHO010000165">
    <property type="protein sequence ID" value="KAJ7300498.1"/>
    <property type="molecule type" value="Genomic_DNA"/>
</dbReference>
<evidence type="ECO:0000313" key="3">
    <source>
        <dbReference type="EMBL" id="KAJ7300498.1"/>
    </source>
</evidence>
<proteinExistence type="predicted"/>
<reference evidence="2" key="1">
    <citation type="submission" date="2023-03" db="EMBL/GenBank/DDBJ databases">
        <title>Massive genome expansion in bonnet fungi (Mycena s.s.) driven by repeated elements and novel gene families across ecological guilds.</title>
        <authorList>
            <consortium name="Lawrence Berkeley National Laboratory"/>
            <person name="Harder C.B."/>
            <person name="Miyauchi S."/>
            <person name="Viragh M."/>
            <person name="Kuo A."/>
            <person name="Thoen E."/>
            <person name="Andreopoulos B."/>
            <person name="Lu D."/>
            <person name="Skrede I."/>
            <person name="Drula E."/>
            <person name="Henrissat B."/>
            <person name="Morin E."/>
            <person name="Kohler A."/>
            <person name="Barry K."/>
            <person name="LaButti K."/>
            <person name="Morin E."/>
            <person name="Salamov A."/>
            <person name="Lipzen A."/>
            <person name="Mereny Z."/>
            <person name="Hegedus B."/>
            <person name="Baldrian P."/>
            <person name="Stursova M."/>
            <person name="Weitz H."/>
            <person name="Taylor A."/>
            <person name="Grigoriev I.V."/>
            <person name="Nagy L.G."/>
            <person name="Martin F."/>
            <person name="Kauserud H."/>
        </authorList>
    </citation>
    <scope>NUCLEOTIDE SEQUENCE</scope>
    <source>
        <strain evidence="2">CBHHK002</strain>
    </source>
</reference>
<name>A0AAD6YWN4_9AGAR</name>
<dbReference type="Proteomes" id="UP001218218">
    <property type="component" value="Unassembled WGS sequence"/>
</dbReference>
<accession>A0AAD6YWN4</accession>
<evidence type="ECO:0000313" key="2">
    <source>
        <dbReference type="EMBL" id="KAJ7300417.1"/>
    </source>
</evidence>
<feature type="compositionally biased region" description="Acidic residues" evidence="1">
    <location>
        <begin position="316"/>
        <end position="343"/>
    </location>
</feature>
<protein>
    <submittedName>
        <fullName evidence="2">Uncharacterized protein</fullName>
    </submittedName>
</protein>
<dbReference type="EMBL" id="JARIHO010000170">
    <property type="protein sequence ID" value="KAJ7300417.1"/>
    <property type="molecule type" value="Genomic_DNA"/>
</dbReference>
<gene>
    <name evidence="3" type="ORF">DFH08DRAFT_828425</name>
    <name evidence="2" type="ORF">DFH08DRAFT_828486</name>
</gene>